<dbReference type="EMBL" id="VIIS01002058">
    <property type="protein sequence ID" value="KAF0289128.1"/>
    <property type="molecule type" value="Genomic_DNA"/>
</dbReference>
<dbReference type="OrthoDB" id="6285875at2759"/>
<dbReference type="InterPro" id="IPR003406">
    <property type="entry name" value="Glyco_trans_14"/>
</dbReference>
<evidence type="ECO:0000256" key="15">
    <source>
        <dbReference type="ARBA" id="ARBA00023136"/>
    </source>
</evidence>
<dbReference type="Proteomes" id="UP000440578">
    <property type="component" value="Unassembled WGS sequence"/>
</dbReference>
<comment type="pathway">
    <text evidence="4">Glycan metabolism; heparan sulfate biosynthesis.</text>
</comment>
<comment type="caution">
    <text evidence="21">The sequence shown here is derived from an EMBL/GenBank/DDBJ whole genome shotgun (WGS) entry which is preliminary data.</text>
</comment>
<evidence type="ECO:0000256" key="9">
    <source>
        <dbReference type="ARBA" id="ARBA00022692"/>
    </source>
</evidence>
<evidence type="ECO:0000256" key="14">
    <source>
        <dbReference type="ARBA" id="ARBA00023034"/>
    </source>
</evidence>
<evidence type="ECO:0000256" key="16">
    <source>
        <dbReference type="ARBA" id="ARBA00023157"/>
    </source>
</evidence>
<accession>A0A6A4VFI2</accession>
<keyword evidence="17" id="KW-0325">Glycoprotein</keyword>
<evidence type="ECO:0000313" key="22">
    <source>
        <dbReference type="Proteomes" id="UP000440578"/>
    </source>
</evidence>
<keyword evidence="7" id="KW-0328">Glycosyltransferase</keyword>
<dbReference type="Pfam" id="PF02485">
    <property type="entry name" value="Branch"/>
    <property type="match status" value="1"/>
</dbReference>
<evidence type="ECO:0000256" key="20">
    <source>
        <dbReference type="SAM" id="Phobius"/>
    </source>
</evidence>
<protein>
    <recommendedName>
        <fullName evidence="6">protein xylosyltransferase</fullName>
        <ecNumber evidence="6">2.4.2.26</ecNumber>
    </recommendedName>
    <alternativeName>
        <fullName evidence="18">Peptide O-xylosyltransferase</fullName>
    </alternativeName>
</protein>
<evidence type="ECO:0000256" key="8">
    <source>
        <dbReference type="ARBA" id="ARBA00022679"/>
    </source>
</evidence>
<keyword evidence="13 20" id="KW-1133">Transmembrane helix</keyword>
<evidence type="ECO:0000256" key="17">
    <source>
        <dbReference type="ARBA" id="ARBA00023180"/>
    </source>
</evidence>
<evidence type="ECO:0000256" key="10">
    <source>
        <dbReference type="ARBA" id="ARBA00022723"/>
    </source>
</evidence>
<evidence type="ECO:0000256" key="11">
    <source>
        <dbReference type="ARBA" id="ARBA00022824"/>
    </source>
</evidence>
<proteinExistence type="inferred from homology"/>
<gene>
    <name evidence="21" type="primary">oxt_0</name>
    <name evidence="21" type="ORF">FJT64_012551</name>
</gene>
<evidence type="ECO:0000256" key="19">
    <source>
        <dbReference type="ARBA" id="ARBA00047847"/>
    </source>
</evidence>
<feature type="transmembrane region" description="Helical" evidence="20">
    <location>
        <begin position="716"/>
        <end position="735"/>
    </location>
</feature>
<evidence type="ECO:0000256" key="3">
    <source>
        <dbReference type="ARBA" id="ARBA00004840"/>
    </source>
</evidence>
<dbReference type="UniPathway" id="UPA00755"/>
<dbReference type="GO" id="GO:0015012">
    <property type="term" value="P:heparan sulfate proteoglycan biosynthetic process"/>
    <property type="evidence" value="ECO:0007669"/>
    <property type="project" value="UniProtKB-UniPathway"/>
</dbReference>
<name>A0A6A4VFI2_AMPAM</name>
<dbReference type="PANTHER" id="PTHR46025:SF3">
    <property type="entry name" value="XYLOSYLTRANSFERASE OXT"/>
    <property type="match status" value="1"/>
</dbReference>
<organism evidence="21 22">
    <name type="scientific">Amphibalanus amphitrite</name>
    <name type="common">Striped barnacle</name>
    <name type="synonym">Balanus amphitrite</name>
    <dbReference type="NCBI Taxonomy" id="1232801"/>
    <lineage>
        <taxon>Eukaryota</taxon>
        <taxon>Metazoa</taxon>
        <taxon>Ecdysozoa</taxon>
        <taxon>Arthropoda</taxon>
        <taxon>Crustacea</taxon>
        <taxon>Multicrustacea</taxon>
        <taxon>Cirripedia</taxon>
        <taxon>Thoracica</taxon>
        <taxon>Thoracicalcarea</taxon>
        <taxon>Balanomorpha</taxon>
        <taxon>Balanoidea</taxon>
        <taxon>Balanidae</taxon>
        <taxon>Amphibalaninae</taxon>
        <taxon>Amphibalanus</taxon>
    </lineage>
</organism>
<dbReference type="EC" id="2.4.2.26" evidence="6"/>
<dbReference type="GO" id="GO:0005789">
    <property type="term" value="C:endoplasmic reticulum membrane"/>
    <property type="evidence" value="ECO:0007669"/>
    <property type="project" value="UniProtKB-SubCell"/>
</dbReference>
<keyword evidence="11" id="KW-0256">Endoplasmic reticulum</keyword>
<keyword evidence="22" id="KW-1185">Reference proteome</keyword>
<feature type="transmembrane region" description="Helical" evidence="20">
    <location>
        <begin position="683"/>
        <end position="704"/>
    </location>
</feature>
<evidence type="ECO:0000256" key="13">
    <source>
        <dbReference type="ARBA" id="ARBA00022989"/>
    </source>
</evidence>
<comment type="subcellular location">
    <subcellularLocation>
        <location evidence="2">Endoplasmic reticulum membrane</location>
        <topology evidence="2">Single-pass type II membrane protein</topology>
    </subcellularLocation>
    <subcellularLocation>
        <location evidence="1">Golgi apparatus membrane</location>
        <topology evidence="1">Single-pass type II membrane protein</topology>
    </subcellularLocation>
</comment>
<keyword evidence="16" id="KW-1015">Disulfide bond</keyword>
<dbReference type="UniPathway" id="UPA00756"/>
<keyword evidence="8 21" id="KW-0808">Transferase</keyword>
<keyword evidence="12" id="KW-0735">Signal-anchor</keyword>
<reference evidence="21 22" key="1">
    <citation type="submission" date="2019-07" db="EMBL/GenBank/DDBJ databases">
        <title>Draft genome assembly of a fouling barnacle, Amphibalanus amphitrite (Darwin, 1854): The first reference genome for Thecostraca.</title>
        <authorList>
            <person name="Kim W."/>
        </authorList>
    </citation>
    <scope>NUCLEOTIDE SEQUENCE [LARGE SCALE GENOMIC DNA]</scope>
    <source>
        <strain evidence="21">SNU_AA5</strain>
        <tissue evidence="21">Soma without cirri and trophi</tissue>
    </source>
</reference>
<keyword evidence="14" id="KW-0333">Golgi apparatus</keyword>
<evidence type="ECO:0000256" key="7">
    <source>
        <dbReference type="ARBA" id="ARBA00022676"/>
    </source>
</evidence>
<dbReference type="PANTHER" id="PTHR46025">
    <property type="entry name" value="XYLOSYLTRANSFERASE OXT"/>
    <property type="match status" value="1"/>
</dbReference>
<dbReference type="AlphaFoldDB" id="A0A6A4VFI2"/>
<evidence type="ECO:0000256" key="18">
    <source>
        <dbReference type="ARBA" id="ARBA00042865"/>
    </source>
</evidence>
<dbReference type="GO" id="GO:0030158">
    <property type="term" value="F:protein xylosyltransferase activity"/>
    <property type="evidence" value="ECO:0007669"/>
    <property type="project" value="UniProtKB-EC"/>
</dbReference>
<keyword evidence="9 20" id="KW-0812">Transmembrane</keyword>
<dbReference type="GO" id="GO:0000139">
    <property type="term" value="C:Golgi membrane"/>
    <property type="evidence" value="ECO:0007669"/>
    <property type="project" value="UniProtKB-SubCell"/>
</dbReference>
<evidence type="ECO:0000313" key="21">
    <source>
        <dbReference type="EMBL" id="KAF0289128.1"/>
    </source>
</evidence>
<evidence type="ECO:0000256" key="2">
    <source>
        <dbReference type="ARBA" id="ARBA00004648"/>
    </source>
</evidence>
<evidence type="ECO:0000256" key="5">
    <source>
        <dbReference type="ARBA" id="ARBA00010195"/>
    </source>
</evidence>
<evidence type="ECO:0000256" key="1">
    <source>
        <dbReference type="ARBA" id="ARBA00004323"/>
    </source>
</evidence>
<evidence type="ECO:0000256" key="6">
    <source>
        <dbReference type="ARBA" id="ARBA00011972"/>
    </source>
</evidence>
<comment type="catalytic activity">
    <reaction evidence="19">
        <text>UDP-alpha-D-xylose + L-seryl-[protein] = 3-O-(beta-D-xylosyl)-L-seryl-[protein] + UDP + H(+)</text>
        <dbReference type="Rhea" id="RHEA:50192"/>
        <dbReference type="Rhea" id="RHEA-COMP:9863"/>
        <dbReference type="Rhea" id="RHEA-COMP:12567"/>
        <dbReference type="ChEBI" id="CHEBI:15378"/>
        <dbReference type="ChEBI" id="CHEBI:29999"/>
        <dbReference type="ChEBI" id="CHEBI:57632"/>
        <dbReference type="ChEBI" id="CHEBI:58223"/>
        <dbReference type="ChEBI" id="CHEBI:132085"/>
        <dbReference type="EC" id="2.4.2.26"/>
    </reaction>
</comment>
<keyword evidence="15 20" id="KW-0472">Membrane</keyword>
<keyword evidence="10" id="KW-0479">Metal-binding</keyword>
<evidence type="ECO:0000256" key="12">
    <source>
        <dbReference type="ARBA" id="ARBA00022968"/>
    </source>
</evidence>
<comment type="similarity">
    <text evidence="5">Belongs to the glycosyltransferase 14 family. XylT subfamily.</text>
</comment>
<dbReference type="GO" id="GO:0050650">
    <property type="term" value="P:chondroitin sulfate proteoglycan biosynthetic process"/>
    <property type="evidence" value="ECO:0007669"/>
    <property type="project" value="TreeGrafter"/>
</dbReference>
<sequence length="750" mass="83296">MKNFTIQQTSTQDSIGFCPTLKRCLFHQACVFRFGNEFCLHDPVPGVRKMVLAAVTCTGDGRLTALYRDPVLLRRVDQVVHLQYQSQLEAGVRHYLGTHISELRAPESEVFGVGCPVGRQAVARGFRGSCAAGGRGRAVAPPHHAWTVLARASRHCRRELAAVTCAFLYSADGLCLPPQSGPPSQAGHDYSTLPMLQLLGQIYRPHHHYVLHVDARADPVRHELELALGRLANVRVLPRERSFAASWASYNIVRAELEALEELLRAGLWDHALLLSGADLPLRGVDELAAALAAHRSVSFVSTFDGWKDDPSRPQPVRSQWFVLSREMAEFVTRLEQHPDIARRMFRFKNLGIPDEFVFSTLLFASPHRNAHVNTNLHYLKMFQPNNADGLCRHQDDADFCGRGPGDFTKDDLHKLKVWGVPFKFFARKFATADPSSEVFPRFGSPSDYCRPAWQLGRTAVEQFVFWVDFSVVRELDGTAGAPVEVRARATGAPTVRCYPFGHLLAMGLGGGYRIHDNDTVRERRPPFPFLRAGVRRVTLALLFSVSGALRRQPDGRRPLVLRRRSNGTAPEPVSVAVTVADGGGAVWCSSRVNITLRSLKHSQDLNVTHGSLTATVDCRAPLPSNKYTARLVQDGVSRPYQYALVFHVVPRDAEEEYRHTADLWSVENAATLPLPDYYEWPLGRPVTAAAALTALLLVLLCLIAPPRWWRRRRDLVLWLLAAAALGYLTVRALAGAACERLRAGQAGGP</sequence>
<comment type="pathway">
    <text evidence="3">Glycan metabolism; chondroitin sulfate biosynthesis.</text>
</comment>
<dbReference type="InterPro" id="IPR043538">
    <property type="entry name" value="XYLT"/>
</dbReference>
<dbReference type="GO" id="GO:0046872">
    <property type="term" value="F:metal ion binding"/>
    <property type="evidence" value="ECO:0007669"/>
    <property type="project" value="UniProtKB-KW"/>
</dbReference>
<evidence type="ECO:0000256" key="4">
    <source>
        <dbReference type="ARBA" id="ARBA00005093"/>
    </source>
</evidence>